<evidence type="ECO:0000256" key="1">
    <source>
        <dbReference type="ARBA" id="ARBA00004123"/>
    </source>
</evidence>
<keyword evidence="7" id="KW-0819">tRNA processing</keyword>
<dbReference type="InterPro" id="IPR010920">
    <property type="entry name" value="LSM_dom_sf"/>
</dbReference>
<dbReference type="GO" id="GO:0003723">
    <property type="term" value="F:RNA binding"/>
    <property type="evidence" value="ECO:0007669"/>
    <property type="project" value="UniProtKB-UniRule"/>
</dbReference>
<dbReference type="InterPro" id="IPR047575">
    <property type="entry name" value="Sm"/>
</dbReference>
<dbReference type="GO" id="GO:0005681">
    <property type="term" value="C:spliceosomal complex"/>
    <property type="evidence" value="ECO:0007669"/>
    <property type="project" value="UniProtKB-KW"/>
</dbReference>
<dbReference type="Proteomes" id="UP001360560">
    <property type="component" value="Unassembled WGS sequence"/>
</dbReference>
<keyword evidence="8 13" id="KW-0747">Spliceosome</keyword>
<dbReference type="PIRSF" id="PIRSF006609">
    <property type="entry name" value="snRNP_SmF"/>
    <property type="match status" value="1"/>
</dbReference>
<proteinExistence type="inferred from homology"/>
<evidence type="ECO:0000256" key="10">
    <source>
        <dbReference type="ARBA" id="ARBA00023187"/>
    </source>
</evidence>
<reference evidence="15 16" key="1">
    <citation type="journal article" date="2023" name="Elife">
        <title>Identification of key yeast species and microbe-microbe interactions impacting larval growth of Drosophila in the wild.</title>
        <authorList>
            <person name="Mure A."/>
            <person name="Sugiura Y."/>
            <person name="Maeda R."/>
            <person name="Honda K."/>
            <person name="Sakurai N."/>
            <person name="Takahashi Y."/>
            <person name="Watada M."/>
            <person name="Katoh T."/>
            <person name="Gotoh A."/>
            <person name="Gotoh Y."/>
            <person name="Taniguchi I."/>
            <person name="Nakamura K."/>
            <person name="Hayashi T."/>
            <person name="Katayama T."/>
            <person name="Uemura T."/>
            <person name="Hattori Y."/>
        </authorList>
    </citation>
    <scope>NUCLEOTIDE SEQUENCE [LARGE SCALE GENOMIC DNA]</scope>
    <source>
        <strain evidence="15 16">SC-9</strain>
    </source>
</reference>
<keyword evidence="4" id="KW-0963">Cytoplasm</keyword>
<evidence type="ECO:0000256" key="8">
    <source>
        <dbReference type="ARBA" id="ARBA00022728"/>
    </source>
</evidence>
<dbReference type="AlphaFoldDB" id="A0AAV5QF72"/>
<dbReference type="PANTHER" id="PTHR11021:SF1">
    <property type="entry name" value="U6 SNRNA-ASSOCIATED SM-LIKE PROTEIN LSM6"/>
    <property type="match status" value="1"/>
</dbReference>
<keyword evidence="12 13" id="KW-0687">Ribonucleoprotein</keyword>
<dbReference type="SMART" id="SM00651">
    <property type="entry name" value="Sm"/>
    <property type="match status" value="1"/>
</dbReference>
<dbReference type="GO" id="GO:0000932">
    <property type="term" value="C:P-body"/>
    <property type="evidence" value="ECO:0007669"/>
    <property type="project" value="TreeGrafter"/>
</dbReference>
<dbReference type="Gene3D" id="2.30.30.100">
    <property type="match status" value="1"/>
</dbReference>
<dbReference type="FunFam" id="2.30.30.100:FF:000037">
    <property type="entry name" value="U6 snRNA-associated Sm-like protein LSm6"/>
    <property type="match status" value="1"/>
</dbReference>
<evidence type="ECO:0000259" key="14">
    <source>
        <dbReference type="PROSITE" id="PS52002"/>
    </source>
</evidence>
<evidence type="ECO:0000256" key="2">
    <source>
        <dbReference type="ARBA" id="ARBA00004496"/>
    </source>
</evidence>
<dbReference type="PROSITE" id="PS52002">
    <property type="entry name" value="SM"/>
    <property type="match status" value="1"/>
</dbReference>
<accession>A0AAV5QF72</accession>
<evidence type="ECO:0000256" key="5">
    <source>
        <dbReference type="ARBA" id="ARBA00022552"/>
    </source>
</evidence>
<dbReference type="GO" id="GO:0008033">
    <property type="term" value="P:tRNA processing"/>
    <property type="evidence" value="ECO:0007669"/>
    <property type="project" value="UniProtKB-KW"/>
</dbReference>
<evidence type="ECO:0000256" key="13">
    <source>
        <dbReference type="PIRNR" id="PIRNR006609"/>
    </source>
</evidence>
<dbReference type="Pfam" id="PF01423">
    <property type="entry name" value="LSM"/>
    <property type="match status" value="1"/>
</dbReference>
<comment type="caution">
    <text evidence="15">The sequence shown here is derived from an EMBL/GenBank/DDBJ whole genome shotgun (WGS) entry which is preliminary data.</text>
</comment>
<evidence type="ECO:0000256" key="7">
    <source>
        <dbReference type="ARBA" id="ARBA00022694"/>
    </source>
</evidence>
<dbReference type="SUPFAM" id="SSF50182">
    <property type="entry name" value="Sm-like ribonucleoproteins"/>
    <property type="match status" value="1"/>
</dbReference>
<keyword evidence="11 13" id="KW-0539">Nucleus</keyword>
<comment type="subcellular location">
    <subcellularLocation>
        <location evidence="2">Cytoplasm</location>
    </subcellularLocation>
    <subcellularLocation>
        <location evidence="1 13">Nucleus</location>
    </subcellularLocation>
</comment>
<sequence length="72" mass="8223">MSDPSKFLSGIRGERVVVKLHSGIEYKGRLQSIDSFMNIVLHDSSEHINNNLTHKYNDMFIRGNNVLYISAD</sequence>
<keyword evidence="6 13" id="KW-0507">mRNA processing</keyword>
<evidence type="ECO:0000256" key="6">
    <source>
        <dbReference type="ARBA" id="ARBA00022664"/>
    </source>
</evidence>
<dbReference type="GeneID" id="90071574"/>
<name>A0AAV5QF72_9ASCO</name>
<feature type="domain" description="Sm" evidence="14">
    <location>
        <begin position="3"/>
        <end position="72"/>
    </location>
</feature>
<dbReference type="CDD" id="cd01726">
    <property type="entry name" value="LSm6"/>
    <property type="match status" value="1"/>
</dbReference>
<keyword evidence="10 13" id="KW-0508">mRNA splicing</keyword>
<keyword evidence="16" id="KW-1185">Reference proteome</keyword>
<evidence type="ECO:0000256" key="3">
    <source>
        <dbReference type="ARBA" id="ARBA00007927"/>
    </source>
</evidence>
<dbReference type="GO" id="GO:0030490">
    <property type="term" value="P:maturation of SSU-rRNA"/>
    <property type="evidence" value="ECO:0007669"/>
    <property type="project" value="TreeGrafter"/>
</dbReference>
<evidence type="ECO:0000256" key="12">
    <source>
        <dbReference type="ARBA" id="ARBA00023274"/>
    </source>
</evidence>
<dbReference type="PANTHER" id="PTHR11021">
    <property type="entry name" value="SMALL NUCLEAR RIBONUCLEOPROTEIN F SNRNP-F"/>
    <property type="match status" value="1"/>
</dbReference>
<evidence type="ECO:0000256" key="11">
    <source>
        <dbReference type="ARBA" id="ARBA00023242"/>
    </source>
</evidence>
<dbReference type="RefSeq" id="XP_064850595.1">
    <property type="nucleotide sequence ID" value="XM_064994523.1"/>
</dbReference>
<comment type="similarity">
    <text evidence="3 13">Belongs to the snRNP Sm proteins family. SmF/LSm6 subfamily.</text>
</comment>
<evidence type="ECO:0000313" key="15">
    <source>
        <dbReference type="EMBL" id="GMM33595.1"/>
    </source>
</evidence>
<keyword evidence="9 13" id="KW-0694">RNA-binding</keyword>
<dbReference type="EMBL" id="BTFZ01000002">
    <property type="protein sequence ID" value="GMM33595.1"/>
    <property type="molecule type" value="Genomic_DNA"/>
</dbReference>
<evidence type="ECO:0000256" key="4">
    <source>
        <dbReference type="ARBA" id="ARBA00022490"/>
    </source>
</evidence>
<dbReference type="GO" id="GO:0000398">
    <property type="term" value="P:mRNA splicing, via spliceosome"/>
    <property type="evidence" value="ECO:0007669"/>
    <property type="project" value="InterPro"/>
</dbReference>
<protein>
    <submittedName>
        <fullName evidence="15">U4/U6-U5 snRNP complex subunit</fullName>
    </submittedName>
</protein>
<evidence type="ECO:0000313" key="16">
    <source>
        <dbReference type="Proteomes" id="UP001360560"/>
    </source>
</evidence>
<dbReference type="InterPro" id="IPR016487">
    <property type="entry name" value="Lsm6/sSmF"/>
</dbReference>
<organism evidence="15 16">
    <name type="scientific">Saccharomycopsis crataegensis</name>
    <dbReference type="NCBI Taxonomy" id="43959"/>
    <lineage>
        <taxon>Eukaryota</taxon>
        <taxon>Fungi</taxon>
        <taxon>Dikarya</taxon>
        <taxon>Ascomycota</taxon>
        <taxon>Saccharomycotina</taxon>
        <taxon>Saccharomycetes</taxon>
        <taxon>Saccharomycopsidaceae</taxon>
        <taxon>Saccharomycopsis</taxon>
    </lineage>
</organism>
<dbReference type="GO" id="GO:0005688">
    <property type="term" value="C:U6 snRNP"/>
    <property type="evidence" value="ECO:0007669"/>
    <property type="project" value="TreeGrafter"/>
</dbReference>
<gene>
    <name evidence="15" type="ORF">DASC09_009200</name>
</gene>
<dbReference type="GO" id="GO:0005730">
    <property type="term" value="C:nucleolus"/>
    <property type="evidence" value="ECO:0007669"/>
    <property type="project" value="TreeGrafter"/>
</dbReference>
<dbReference type="GO" id="GO:0046540">
    <property type="term" value="C:U4/U6 x U5 tri-snRNP complex"/>
    <property type="evidence" value="ECO:0007669"/>
    <property type="project" value="TreeGrafter"/>
</dbReference>
<evidence type="ECO:0000256" key="9">
    <source>
        <dbReference type="ARBA" id="ARBA00022884"/>
    </source>
</evidence>
<dbReference type="GO" id="GO:0005732">
    <property type="term" value="C:sno(s)RNA-containing ribonucleoprotein complex"/>
    <property type="evidence" value="ECO:0007669"/>
    <property type="project" value="TreeGrafter"/>
</dbReference>
<dbReference type="InterPro" id="IPR001163">
    <property type="entry name" value="Sm_dom_euk/arc"/>
</dbReference>
<keyword evidence="5" id="KW-0698">rRNA processing</keyword>